<dbReference type="EMBL" id="QTSX02000885">
    <property type="protein sequence ID" value="KAJ9084075.1"/>
    <property type="molecule type" value="Genomic_DNA"/>
</dbReference>
<name>A0ACC2UBI1_9FUNG</name>
<gene>
    <name evidence="1" type="ORF">DSO57_1028044</name>
</gene>
<proteinExistence type="predicted"/>
<accession>A0ACC2UBI1</accession>
<reference evidence="1" key="1">
    <citation type="submission" date="2022-04" db="EMBL/GenBank/DDBJ databases">
        <title>Genome of the entomopathogenic fungus Entomophthora muscae.</title>
        <authorList>
            <person name="Elya C."/>
            <person name="Lovett B.R."/>
            <person name="Lee E."/>
            <person name="Macias A.M."/>
            <person name="Hajek A.E."/>
            <person name="De Bivort B.L."/>
            <person name="Kasson M.T."/>
            <person name="De Fine Licht H.H."/>
            <person name="Stajich J.E."/>
        </authorList>
    </citation>
    <scope>NUCLEOTIDE SEQUENCE</scope>
    <source>
        <strain evidence="1">Berkeley</strain>
    </source>
</reference>
<dbReference type="Proteomes" id="UP001165960">
    <property type="component" value="Unassembled WGS sequence"/>
</dbReference>
<protein>
    <submittedName>
        <fullName evidence="1">Uncharacterized protein</fullName>
    </submittedName>
</protein>
<comment type="caution">
    <text evidence="1">The sequence shown here is derived from an EMBL/GenBank/DDBJ whole genome shotgun (WGS) entry which is preliminary data.</text>
</comment>
<evidence type="ECO:0000313" key="1">
    <source>
        <dbReference type="EMBL" id="KAJ9084075.1"/>
    </source>
</evidence>
<sequence>MSDRGGKLRRSTASISDPCKIRVRVIPVGQITRRDFYKYLSLISEYSILEAEQLLKSNNPHKSRLEKLLYRSGRIHINFVTESRESRAELEEFQYFRRTLGVLGVMDCEQCEDLERCHEEFFC</sequence>
<organism evidence="1 2">
    <name type="scientific">Entomophthora muscae</name>
    <dbReference type="NCBI Taxonomy" id="34485"/>
    <lineage>
        <taxon>Eukaryota</taxon>
        <taxon>Fungi</taxon>
        <taxon>Fungi incertae sedis</taxon>
        <taxon>Zoopagomycota</taxon>
        <taxon>Entomophthoromycotina</taxon>
        <taxon>Entomophthoromycetes</taxon>
        <taxon>Entomophthorales</taxon>
        <taxon>Entomophthoraceae</taxon>
        <taxon>Entomophthora</taxon>
    </lineage>
</organism>
<evidence type="ECO:0000313" key="2">
    <source>
        <dbReference type="Proteomes" id="UP001165960"/>
    </source>
</evidence>
<keyword evidence="2" id="KW-1185">Reference proteome</keyword>